<reference evidence="3 4" key="1">
    <citation type="submission" date="2021-03" db="EMBL/GenBank/DDBJ databases">
        <title>Microbacterium pauli sp. nov., isolated from microfiltered milk.</title>
        <authorList>
            <person name="Bellassi P."/>
            <person name="Fontana A."/>
            <person name="Callegari M.L."/>
            <person name="Lorenzo M."/>
            <person name="Cappa F."/>
        </authorList>
    </citation>
    <scope>NUCLEOTIDE SEQUENCE [LARGE SCALE GENOMIC DNA]</scope>
    <source>
        <strain evidence="3 4">DSM 18909</strain>
    </source>
</reference>
<feature type="region of interest" description="Disordered" evidence="1">
    <location>
        <begin position="119"/>
        <end position="168"/>
    </location>
</feature>
<feature type="transmembrane region" description="Helical" evidence="2">
    <location>
        <begin position="56"/>
        <end position="81"/>
    </location>
</feature>
<accession>A0ABS5XVD7</accession>
<keyword evidence="2" id="KW-0812">Transmembrane</keyword>
<dbReference type="RefSeq" id="WP_215487750.1">
    <property type="nucleotide sequence ID" value="NZ_BAAAPJ010000004.1"/>
</dbReference>
<proteinExistence type="predicted"/>
<evidence type="ECO:0000313" key="4">
    <source>
        <dbReference type="Proteomes" id="UP000740605"/>
    </source>
</evidence>
<feature type="transmembrane region" description="Helical" evidence="2">
    <location>
        <begin position="12"/>
        <end position="36"/>
    </location>
</feature>
<protein>
    <submittedName>
        <fullName evidence="3">Dinucleotide-utilizing enzyme</fullName>
    </submittedName>
</protein>
<keyword evidence="4" id="KW-1185">Reference proteome</keyword>
<evidence type="ECO:0000256" key="2">
    <source>
        <dbReference type="SAM" id="Phobius"/>
    </source>
</evidence>
<gene>
    <name evidence="3" type="ORF">J0P97_10530</name>
</gene>
<dbReference type="EMBL" id="JAFLHG010000009">
    <property type="protein sequence ID" value="MBT8798507.1"/>
    <property type="molecule type" value="Genomic_DNA"/>
</dbReference>
<feature type="compositionally biased region" description="Low complexity" evidence="1">
    <location>
        <begin position="119"/>
        <end position="136"/>
    </location>
</feature>
<evidence type="ECO:0000256" key="1">
    <source>
        <dbReference type="SAM" id="MobiDB-lite"/>
    </source>
</evidence>
<keyword evidence="2" id="KW-1133">Transmembrane helix</keyword>
<organism evidence="3 4">
    <name type="scientific">Microbacterium flavum</name>
    <dbReference type="NCBI Taxonomy" id="415216"/>
    <lineage>
        <taxon>Bacteria</taxon>
        <taxon>Bacillati</taxon>
        <taxon>Actinomycetota</taxon>
        <taxon>Actinomycetes</taxon>
        <taxon>Micrococcales</taxon>
        <taxon>Microbacteriaceae</taxon>
        <taxon>Microbacterium</taxon>
    </lineage>
</organism>
<comment type="caution">
    <text evidence="3">The sequence shown here is derived from an EMBL/GenBank/DDBJ whole genome shotgun (WGS) entry which is preliminary data.</text>
</comment>
<name>A0ABS5XVD7_9MICO</name>
<evidence type="ECO:0000313" key="3">
    <source>
        <dbReference type="EMBL" id="MBT8798507.1"/>
    </source>
</evidence>
<sequence>MPTTRLSRSIPFWVLVAGSLAAIAGGATLLIMKLSVMAATLTDGSATGVEVYAGQTWAVVGAILVGVGLVGLALALTLGALSAAVGARAVPAVEAVEVADVTAAPVWESEPVVDAPASRAEARAAAAPATAPATVADEPEIEFGTADETAPDAEVAPDTATDSDAPRA</sequence>
<dbReference type="Proteomes" id="UP000740605">
    <property type="component" value="Unassembled WGS sequence"/>
</dbReference>
<keyword evidence="2" id="KW-0472">Membrane</keyword>